<sequence>MTCAACVPAFGPPAGPICICFFRRQQNGLTPPMHPPPPAVAAVSAGAADAAARGPMRPPTVGPLSPPLHLLQPAGTPLPPPLASRHLDRVVTAAARREGPPSPSTGGRAGVIPADRDGLCLRTGGPARGGGGGGGGRRRRGRGACVTRPEPGWTGEGEGVSRAPRRFGDGRGRREASASRARVRPFTRPPTRGSPAMGADALTLVSEDSVHFCSMPPCRCRTCTTRRDGTGQRRGTRSADRQRCVTPAGSTVVLPSPPS</sequence>
<keyword evidence="2" id="KW-1185">Reference proteome</keyword>
<protein>
    <submittedName>
        <fullName evidence="1">Uncharacterized protein</fullName>
    </submittedName>
</protein>
<accession>A0ACC3BSI0</accession>
<proteinExistence type="predicted"/>
<gene>
    <name evidence="1" type="ORF">I4F81_003453</name>
</gene>
<dbReference type="Proteomes" id="UP000798662">
    <property type="component" value="Chromosome 1"/>
</dbReference>
<name>A0ACC3BSI0_PYRYE</name>
<reference evidence="1" key="1">
    <citation type="submission" date="2019-11" db="EMBL/GenBank/DDBJ databases">
        <title>Nori genome reveals adaptations in red seaweeds to the harsh intertidal environment.</title>
        <authorList>
            <person name="Wang D."/>
            <person name="Mao Y."/>
        </authorList>
    </citation>
    <scope>NUCLEOTIDE SEQUENCE</scope>
    <source>
        <tissue evidence="1">Gametophyte</tissue>
    </source>
</reference>
<evidence type="ECO:0000313" key="1">
    <source>
        <dbReference type="EMBL" id="KAK1860867.1"/>
    </source>
</evidence>
<evidence type="ECO:0000313" key="2">
    <source>
        <dbReference type="Proteomes" id="UP000798662"/>
    </source>
</evidence>
<organism evidence="1 2">
    <name type="scientific">Pyropia yezoensis</name>
    <name type="common">Susabi-nori</name>
    <name type="synonym">Porphyra yezoensis</name>
    <dbReference type="NCBI Taxonomy" id="2788"/>
    <lineage>
        <taxon>Eukaryota</taxon>
        <taxon>Rhodophyta</taxon>
        <taxon>Bangiophyceae</taxon>
        <taxon>Bangiales</taxon>
        <taxon>Bangiaceae</taxon>
        <taxon>Pyropia</taxon>
    </lineage>
</organism>
<dbReference type="EMBL" id="CM020618">
    <property type="protein sequence ID" value="KAK1860867.1"/>
    <property type="molecule type" value="Genomic_DNA"/>
</dbReference>
<comment type="caution">
    <text evidence="1">The sequence shown here is derived from an EMBL/GenBank/DDBJ whole genome shotgun (WGS) entry which is preliminary data.</text>
</comment>